<dbReference type="NCBIfam" id="TIGR01714">
    <property type="entry name" value="phage_rep_org_N"/>
    <property type="match status" value="1"/>
</dbReference>
<accession>A0A2A7MLH4</accession>
<dbReference type="AlphaFoldDB" id="A0A2A7MLH4"/>
<dbReference type="Proteomes" id="UP000220840">
    <property type="component" value="Unassembled WGS sequence"/>
</dbReference>
<organism evidence="3 4">
    <name type="scientific">Clostridium neonatale</name>
    <dbReference type="NCBI Taxonomy" id="137838"/>
    <lineage>
        <taxon>Bacteria</taxon>
        <taxon>Bacillati</taxon>
        <taxon>Bacillota</taxon>
        <taxon>Clostridia</taxon>
        <taxon>Eubacteriales</taxon>
        <taxon>Clostridiaceae</taxon>
        <taxon>Clostridium</taxon>
    </lineage>
</organism>
<name>A0A2A7MLH4_9CLOT</name>
<evidence type="ECO:0000256" key="1">
    <source>
        <dbReference type="SAM" id="MobiDB-lite"/>
    </source>
</evidence>
<gene>
    <name evidence="3" type="ORF">CQ394_11045</name>
</gene>
<feature type="compositionally biased region" description="Low complexity" evidence="1">
    <location>
        <begin position="263"/>
        <end position="272"/>
    </location>
</feature>
<sequence>MKELKCVKFNVGMYDDIKLKIIDTMEGRDLIHYCLARFIVLAGKVDKGGNLYITKNIPYTIETLSIEFNRNVQDIQLAVNALTGLEILELTDKMVFKVKNWAKHQNIKKKCNEDGCEKSNHDNDKINFNEKEVIKENNSSKKIVSKNSTKVLIGKSIYENKSLNKRSKEMLEHISEEEKNKCGDNNKNLVEENLPQDENNILKENPIHSKSNAINEKNIFELKDEINNGFKPNNEKELTISKEIKDKPDKVDLKNKRGRGQAKKSSNSNLKTKSLKKDNSLIKFSCDEYEDDGFNVKDDDFVTFTMG</sequence>
<proteinExistence type="predicted"/>
<reference evidence="3 4" key="1">
    <citation type="submission" date="2017-10" db="EMBL/GenBank/DDBJ databases">
        <title>Effective Description of Clostridium neonatale sp. nov. linked to necrotizing enterocolitis in neonates and a clarification of species assignable to the genus Clostridium (Prazmowski 1880) emend. Lawson and Rainey 2016.</title>
        <authorList>
            <person name="Bernard K."/>
            <person name="Burdz T."/>
            <person name="Wiebe D."/>
            <person name="Balcewich B."/>
            <person name="Alfa M."/>
            <person name="Bernier A.-M."/>
        </authorList>
    </citation>
    <scope>NUCLEOTIDE SEQUENCE [LARGE SCALE GENOMIC DNA]</scope>
    <source>
        <strain evidence="3 4">LCDC99A005</strain>
    </source>
</reference>
<dbReference type="STRING" id="137838.GCA_001458595_03697"/>
<feature type="domain" description="Phage replisome organiser N-terminal" evidence="2">
    <location>
        <begin position="7"/>
        <end position="110"/>
    </location>
</feature>
<dbReference type="OrthoDB" id="3199595at2"/>
<dbReference type="RefSeq" id="WP_058296347.1">
    <property type="nucleotide sequence ID" value="NZ_CAMRXG010000021.1"/>
</dbReference>
<dbReference type="Pfam" id="PF09681">
    <property type="entry name" value="Phage_rep_org_N"/>
    <property type="match status" value="1"/>
</dbReference>
<evidence type="ECO:0000259" key="2">
    <source>
        <dbReference type="Pfam" id="PF09681"/>
    </source>
</evidence>
<protein>
    <recommendedName>
        <fullName evidence="2">Phage replisome organiser N-terminal domain-containing protein</fullName>
    </recommendedName>
</protein>
<keyword evidence="4" id="KW-1185">Reference proteome</keyword>
<evidence type="ECO:0000313" key="4">
    <source>
        <dbReference type="Proteomes" id="UP000220840"/>
    </source>
</evidence>
<evidence type="ECO:0000313" key="3">
    <source>
        <dbReference type="EMBL" id="PEG32201.1"/>
    </source>
</evidence>
<dbReference type="InterPro" id="IPR010056">
    <property type="entry name" value="Phage_rep_org__N"/>
</dbReference>
<dbReference type="EMBL" id="PDCJ01000001">
    <property type="protein sequence ID" value="PEG32201.1"/>
    <property type="molecule type" value="Genomic_DNA"/>
</dbReference>
<feature type="region of interest" description="Disordered" evidence="1">
    <location>
        <begin position="251"/>
        <end position="272"/>
    </location>
</feature>
<comment type="caution">
    <text evidence="3">The sequence shown here is derived from an EMBL/GenBank/DDBJ whole genome shotgun (WGS) entry which is preliminary data.</text>
</comment>